<feature type="compositionally biased region" description="Basic and acidic residues" evidence="4">
    <location>
        <begin position="246"/>
        <end position="257"/>
    </location>
</feature>
<feature type="compositionally biased region" description="Low complexity" evidence="4">
    <location>
        <begin position="1320"/>
        <end position="1345"/>
    </location>
</feature>
<keyword evidence="5" id="KW-0732">Signal</keyword>
<feature type="region of interest" description="Disordered" evidence="4">
    <location>
        <begin position="551"/>
        <end position="753"/>
    </location>
</feature>
<feature type="region of interest" description="Disordered" evidence="4">
    <location>
        <begin position="1166"/>
        <end position="1286"/>
    </location>
</feature>
<keyword evidence="8" id="KW-1185">Reference proteome</keyword>
<dbReference type="Proteomes" id="UP001303473">
    <property type="component" value="Unassembled WGS sequence"/>
</dbReference>
<comment type="subcellular location">
    <subcellularLocation>
        <location evidence="1">Nucleus</location>
    </subcellularLocation>
</comment>
<feature type="compositionally biased region" description="Basic and acidic residues" evidence="4">
    <location>
        <begin position="176"/>
        <end position="200"/>
    </location>
</feature>
<feature type="compositionally biased region" description="Basic residues" evidence="4">
    <location>
        <begin position="107"/>
        <end position="117"/>
    </location>
</feature>
<feature type="region of interest" description="Disordered" evidence="4">
    <location>
        <begin position="62"/>
        <end position="271"/>
    </location>
</feature>
<feature type="compositionally biased region" description="Polar residues" evidence="4">
    <location>
        <begin position="404"/>
        <end position="414"/>
    </location>
</feature>
<dbReference type="Pfam" id="PF09444">
    <property type="entry name" value="MRC1"/>
    <property type="match status" value="2"/>
</dbReference>
<feature type="compositionally biased region" description="Acidic residues" evidence="4">
    <location>
        <begin position="65"/>
        <end position="76"/>
    </location>
</feature>
<dbReference type="GO" id="GO:0005634">
    <property type="term" value="C:nucleus"/>
    <property type="evidence" value="ECO:0007669"/>
    <property type="project" value="UniProtKB-SubCell"/>
</dbReference>
<evidence type="ECO:0000313" key="8">
    <source>
        <dbReference type="Proteomes" id="UP001303473"/>
    </source>
</evidence>
<feature type="region of interest" description="Disordered" evidence="4">
    <location>
        <begin position="1089"/>
        <end position="1116"/>
    </location>
</feature>
<keyword evidence="2" id="KW-0597">Phosphoprotein</keyword>
<feature type="compositionally biased region" description="Polar residues" evidence="4">
    <location>
        <begin position="740"/>
        <end position="753"/>
    </location>
</feature>
<feature type="compositionally biased region" description="Basic and acidic residues" evidence="4">
    <location>
        <begin position="225"/>
        <end position="236"/>
    </location>
</feature>
<evidence type="ECO:0000256" key="3">
    <source>
        <dbReference type="ARBA" id="ARBA00023242"/>
    </source>
</evidence>
<evidence type="ECO:0000256" key="4">
    <source>
        <dbReference type="SAM" id="MobiDB-lite"/>
    </source>
</evidence>
<feature type="compositionally biased region" description="Basic and acidic residues" evidence="4">
    <location>
        <begin position="1016"/>
        <end position="1031"/>
    </location>
</feature>
<dbReference type="GO" id="GO:0033314">
    <property type="term" value="P:mitotic DNA replication checkpoint signaling"/>
    <property type="evidence" value="ECO:0007669"/>
    <property type="project" value="TreeGrafter"/>
</dbReference>
<feature type="compositionally biased region" description="Low complexity" evidence="4">
    <location>
        <begin position="471"/>
        <end position="480"/>
    </location>
</feature>
<dbReference type="InterPro" id="IPR018564">
    <property type="entry name" value="Repl_chkpnt_MRC1_dom"/>
</dbReference>
<feature type="compositionally biased region" description="Basic and acidic residues" evidence="4">
    <location>
        <begin position="965"/>
        <end position="989"/>
    </location>
</feature>
<feature type="compositionally biased region" description="Low complexity" evidence="4">
    <location>
        <begin position="1363"/>
        <end position="1372"/>
    </location>
</feature>
<feature type="region of interest" description="Disordered" evidence="4">
    <location>
        <begin position="22"/>
        <end position="42"/>
    </location>
</feature>
<feature type="compositionally biased region" description="Acidic residues" evidence="4">
    <location>
        <begin position="698"/>
        <end position="708"/>
    </location>
</feature>
<feature type="region of interest" description="Disordered" evidence="4">
    <location>
        <begin position="1320"/>
        <end position="1372"/>
    </location>
</feature>
<name>A0AAN6S6K0_9PEZI</name>
<feature type="region of interest" description="Disordered" evidence="4">
    <location>
        <begin position="965"/>
        <end position="1031"/>
    </location>
</feature>
<sequence length="1418" mass="155807">MAATLSLALMVAWWCCCLNTQGTMPSSRSSPSPSEGARSESDIEQLLSQQLSADIKLHGAKVSFSDDDSEEDSDDQDILKPRGKLAARMHAKTADSQDDEEDEVLPTRRKLQPRKRSTTPNSPDRPRAGTPEEEDDLFVTPSKPQPTATATADSDSDDGLPNMSKLGKNSRFAALVEKKRKEREAREAAEARKQAERAERLATQLAEDDNDILSGDDSSNVTDDDGGRKLTQEVTKRPSARKASKKALEEMNRETQRLTRSLQLAHEAKTKKKITKAALFERFNFKPAGSGNEVAHSSSRPATPASVHHQSDVDAEMKEADQESDTPPSSPPVPGDAQNVEKQQQTEDEPLSLEDLAAAPKKEKADKGKGKATAEDLKRFELEEQQQVQQQTKSKRKLRVVKLPQTTTPQSNHVQVDLDGDDDDDLVVEPTRKSRIDAIFDRVPVNAAREPRPLHMLRRLAHVDDPEKKVGAAPIGGPKAAKFRKEQPQQLMTVGELQLSLMQKAKLQAKMERDRHLEMLRSKGIHVQTAEEREKEMELVEDIVAKARKEAEDIMQREREDAKADRKARRDAGEEDPLAWDDSEDDDDYQDPVEVEEKEVELSGSEEEEEVDEDMNEEGEEEEEEEEEEEAGVLIDGAAQSADESDGEAEEAEDGLPPPAQSSPEHNSDEEEEEELPTASKVVRRRRSRKTKTVTILSDDDDDEDEDEGVRVEATPLKKTVEATPRPKNPFQQHPPKSGGLNSSPKIPTSVLRSATKPFIPGLPVAGPAGLGLTQIFQGTMDSQEDGSPAGFKSPMPSFDDPIFPDSQFSQTAGEVVMDSQRQSKETQGETQGISQLKFNQSQAHGFDTFLVDNTQASELYKPTQDEGFRDYSPLKERFIELPQSTVSTVPLNETQEEGDSHSPLVQRTGRLRRRADLLQTVGEYEDEHMSDGEGEGGELEGDEFGFGTVPSTNNNTAFNVMKEAARKEKQRKKMEEFDKKKSKAREMIEEQAEESEDEFAGLGGADGEDSDDDSDSHSVKEMIDDETKNTEGDDRKLAAYYAYVPLTLLFFLLVGSVLTVGSDRERASDEKQVEKLFRDITSGMLRRKRNRDGGDFDLSDSDDGGEARRRMKRRQFQKMQRALFTDERISKVASNPRNSAFLRSIEDRGSDDDDEMDFILPTAPAAPTAVIPNSQPDTNTGVSAGTNPRRTTKNNGKKPANLGEIRESLSNLLDEPHTSSVIPATELGSDDDSENDDEPSSSSNKENQPNTGSNPRRTTGSGGGVAVVDRLTLKRNSSSSSMSRSGKLAFANPAAANSSGAANNGGFKVPGLLRRATTNSSLISNPSNNNNNTTTSSTGATTYNESRKSGGGGVEGGGGGVIKKSAGKKSGISYLARENERRAAVAESERRREVKKWKGAENRVKVVGGLFGGGKFE</sequence>
<evidence type="ECO:0000256" key="2">
    <source>
        <dbReference type="ARBA" id="ARBA00022553"/>
    </source>
</evidence>
<keyword evidence="3" id="KW-0539">Nucleus</keyword>
<feature type="compositionally biased region" description="Acidic residues" evidence="4">
    <location>
        <begin position="990"/>
        <end position="1000"/>
    </location>
</feature>
<feature type="chain" id="PRO_5042911902" evidence="5">
    <location>
        <begin position="23"/>
        <end position="1418"/>
    </location>
</feature>
<feature type="region of interest" description="Disordered" evidence="4">
    <location>
        <begin position="1141"/>
        <end position="1160"/>
    </location>
</feature>
<dbReference type="EMBL" id="MU853775">
    <property type="protein sequence ID" value="KAK3942275.1"/>
    <property type="molecule type" value="Genomic_DNA"/>
</dbReference>
<feature type="region of interest" description="Disordered" evidence="4">
    <location>
        <begin position="465"/>
        <end position="485"/>
    </location>
</feature>
<evidence type="ECO:0000259" key="6">
    <source>
        <dbReference type="Pfam" id="PF09444"/>
    </source>
</evidence>
<gene>
    <name evidence="7" type="ORF">QBC46DRAFT_427390</name>
</gene>
<feature type="compositionally biased region" description="Polar residues" evidence="4">
    <location>
        <begin position="1172"/>
        <end position="1190"/>
    </location>
</feature>
<organism evidence="7 8">
    <name type="scientific">Diplogelasinospora grovesii</name>
    <dbReference type="NCBI Taxonomy" id="303347"/>
    <lineage>
        <taxon>Eukaryota</taxon>
        <taxon>Fungi</taxon>
        <taxon>Dikarya</taxon>
        <taxon>Ascomycota</taxon>
        <taxon>Pezizomycotina</taxon>
        <taxon>Sordariomycetes</taxon>
        <taxon>Sordariomycetidae</taxon>
        <taxon>Sordariales</taxon>
        <taxon>Diplogelasinosporaceae</taxon>
        <taxon>Diplogelasinospora</taxon>
    </lineage>
</organism>
<reference evidence="8" key="1">
    <citation type="journal article" date="2023" name="Mol. Phylogenet. Evol.">
        <title>Genome-scale phylogeny and comparative genomics of the fungal order Sordariales.</title>
        <authorList>
            <person name="Hensen N."/>
            <person name="Bonometti L."/>
            <person name="Westerberg I."/>
            <person name="Brannstrom I.O."/>
            <person name="Guillou S."/>
            <person name="Cros-Aarteil S."/>
            <person name="Calhoun S."/>
            <person name="Haridas S."/>
            <person name="Kuo A."/>
            <person name="Mondo S."/>
            <person name="Pangilinan J."/>
            <person name="Riley R."/>
            <person name="LaButti K."/>
            <person name="Andreopoulos B."/>
            <person name="Lipzen A."/>
            <person name="Chen C."/>
            <person name="Yan M."/>
            <person name="Daum C."/>
            <person name="Ng V."/>
            <person name="Clum A."/>
            <person name="Steindorff A."/>
            <person name="Ohm R.A."/>
            <person name="Martin F."/>
            <person name="Silar P."/>
            <person name="Natvig D.O."/>
            <person name="Lalanne C."/>
            <person name="Gautier V."/>
            <person name="Ament-Velasquez S.L."/>
            <person name="Kruys A."/>
            <person name="Hutchinson M.I."/>
            <person name="Powell A.J."/>
            <person name="Barry K."/>
            <person name="Miller A.N."/>
            <person name="Grigoriev I.V."/>
            <person name="Debuchy R."/>
            <person name="Gladieux P."/>
            <person name="Hiltunen Thoren M."/>
            <person name="Johannesson H."/>
        </authorList>
    </citation>
    <scope>NUCLEOTIDE SEQUENCE [LARGE SCALE GENOMIC DNA]</scope>
    <source>
        <strain evidence="8">CBS 340.73</strain>
    </source>
</reference>
<feature type="region of interest" description="Disordered" evidence="4">
    <location>
        <begin position="776"/>
        <end position="837"/>
    </location>
</feature>
<feature type="compositionally biased region" description="Acidic residues" evidence="4">
    <location>
        <begin position="1096"/>
        <end position="1105"/>
    </location>
</feature>
<dbReference type="PANTHER" id="PTHR14396">
    <property type="entry name" value="CLASPIN"/>
    <property type="match status" value="1"/>
</dbReference>
<feature type="compositionally biased region" description="Low complexity" evidence="4">
    <location>
        <begin position="25"/>
        <end position="36"/>
    </location>
</feature>
<feature type="compositionally biased region" description="Acidic residues" evidence="4">
    <location>
        <begin position="573"/>
        <end position="631"/>
    </location>
</feature>
<feature type="compositionally biased region" description="Polar residues" evidence="4">
    <location>
        <begin position="1249"/>
        <end position="1260"/>
    </location>
</feature>
<feature type="compositionally biased region" description="Acidic residues" evidence="4">
    <location>
        <begin position="1229"/>
        <end position="1240"/>
    </location>
</feature>
<feature type="compositionally biased region" description="Gly residues" evidence="4">
    <location>
        <begin position="1350"/>
        <end position="1362"/>
    </location>
</feature>
<evidence type="ECO:0000256" key="1">
    <source>
        <dbReference type="ARBA" id="ARBA00004123"/>
    </source>
</evidence>
<dbReference type="PANTHER" id="PTHR14396:SF10">
    <property type="entry name" value="CLASPIN"/>
    <property type="match status" value="1"/>
</dbReference>
<feature type="region of interest" description="Disordered" evidence="4">
    <location>
        <begin position="384"/>
        <end position="426"/>
    </location>
</feature>
<feature type="compositionally biased region" description="Basic and acidic residues" evidence="4">
    <location>
        <begin position="551"/>
        <end position="572"/>
    </location>
</feature>
<evidence type="ECO:0000256" key="5">
    <source>
        <dbReference type="SAM" id="SignalP"/>
    </source>
</evidence>
<feature type="signal peptide" evidence="5">
    <location>
        <begin position="1"/>
        <end position="22"/>
    </location>
</feature>
<dbReference type="InterPro" id="IPR024146">
    <property type="entry name" value="Claspin"/>
</dbReference>
<proteinExistence type="predicted"/>
<feature type="compositionally biased region" description="Acidic residues" evidence="4">
    <location>
        <begin position="643"/>
        <end position="654"/>
    </location>
</feature>
<feature type="compositionally biased region" description="Basic and acidic residues" evidence="4">
    <location>
        <begin position="309"/>
        <end position="321"/>
    </location>
</feature>
<dbReference type="GO" id="GO:0007095">
    <property type="term" value="P:mitotic G2 DNA damage checkpoint signaling"/>
    <property type="evidence" value="ECO:0007669"/>
    <property type="project" value="TreeGrafter"/>
</dbReference>
<protein>
    <submittedName>
        <fullName evidence="7">MRC1-like domain-containing protein</fullName>
    </submittedName>
</protein>
<feature type="compositionally biased region" description="Basic residues" evidence="4">
    <location>
        <begin position="81"/>
        <end position="91"/>
    </location>
</feature>
<feature type="compositionally biased region" description="Basic residues" evidence="4">
    <location>
        <begin position="682"/>
        <end position="692"/>
    </location>
</feature>
<evidence type="ECO:0000313" key="7">
    <source>
        <dbReference type="EMBL" id="KAK3942275.1"/>
    </source>
</evidence>
<comment type="caution">
    <text evidence="7">The sequence shown here is derived from an EMBL/GenBank/DDBJ whole genome shotgun (WGS) entry which is preliminary data.</text>
</comment>
<dbReference type="GO" id="GO:0010997">
    <property type="term" value="F:anaphase-promoting complex binding"/>
    <property type="evidence" value="ECO:0007669"/>
    <property type="project" value="TreeGrafter"/>
</dbReference>
<feature type="domain" description="DNA replication checkpoint mediator MRC1" evidence="6">
    <location>
        <begin position="1064"/>
        <end position="1144"/>
    </location>
</feature>
<feature type="compositionally biased region" description="Basic and acidic residues" evidence="4">
    <location>
        <begin position="360"/>
        <end position="372"/>
    </location>
</feature>
<feature type="region of interest" description="Disordered" evidence="4">
    <location>
        <begin position="285"/>
        <end position="372"/>
    </location>
</feature>
<accession>A0AAN6S6K0</accession>
<feature type="domain" description="DNA replication checkpoint mediator MRC1" evidence="6">
    <location>
        <begin position="981"/>
        <end position="1043"/>
    </location>
</feature>